<gene>
    <name evidence="2" type="ordered locus">DMR_19100</name>
</gene>
<dbReference type="STRING" id="573370.DMR_19100"/>
<organism evidence="2 3">
    <name type="scientific">Solidesulfovibrio magneticus (strain ATCC 700980 / DSM 13731 / RS-1)</name>
    <name type="common">Desulfovibrio magneticus</name>
    <dbReference type="NCBI Taxonomy" id="573370"/>
    <lineage>
        <taxon>Bacteria</taxon>
        <taxon>Pseudomonadati</taxon>
        <taxon>Thermodesulfobacteriota</taxon>
        <taxon>Desulfovibrionia</taxon>
        <taxon>Desulfovibrionales</taxon>
        <taxon>Desulfovibrionaceae</taxon>
        <taxon>Solidesulfovibrio</taxon>
    </lineage>
</organism>
<feature type="region of interest" description="Disordered" evidence="1">
    <location>
        <begin position="186"/>
        <end position="205"/>
    </location>
</feature>
<dbReference type="PANTHER" id="PTHR38589:SF1">
    <property type="entry name" value="BLR0621 PROTEIN"/>
    <property type="match status" value="1"/>
</dbReference>
<feature type="compositionally biased region" description="Pro residues" evidence="1">
    <location>
        <begin position="103"/>
        <end position="122"/>
    </location>
</feature>
<dbReference type="eggNOG" id="COG3786">
    <property type="taxonomic scope" value="Bacteria"/>
</dbReference>
<name>C4XR56_SOLM1</name>
<dbReference type="KEGG" id="dma:DMR_19100"/>
<accession>C4XR56</accession>
<dbReference type="PANTHER" id="PTHR38589">
    <property type="entry name" value="BLR0621 PROTEIN"/>
    <property type="match status" value="1"/>
</dbReference>
<proteinExistence type="predicted"/>
<keyword evidence="3" id="KW-1185">Reference proteome</keyword>
<dbReference type="Proteomes" id="UP000009071">
    <property type="component" value="Chromosome"/>
</dbReference>
<protein>
    <submittedName>
        <fullName evidence="2">Uncharacterized protein</fullName>
    </submittedName>
</protein>
<dbReference type="EMBL" id="AP010904">
    <property type="protein sequence ID" value="BAH75401.1"/>
    <property type="molecule type" value="Genomic_DNA"/>
</dbReference>
<feature type="region of interest" description="Disordered" evidence="1">
    <location>
        <begin position="33"/>
        <end position="55"/>
    </location>
</feature>
<reference evidence="2 3" key="1">
    <citation type="journal article" date="2009" name="Genome Res.">
        <title>Whole genome sequence of Desulfovibrio magneticus strain RS-1 revealed common gene clusters in magnetotactic bacteria.</title>
        <authorList>
            <person name="Nakazawa H."/>
            <person name="Arakaki A."/>
            <person name="Narita-Yamada S."/>
            <person name="Yashiro I."/>
            <person name="Jinno K."/>
            <person name="Aoki N."/>
            <person name="Tsuruyama A."/>
            <person name="Okamura Y."/>
            <person name="Tanikawa S."/>
            <person name="Fujita N."/>
            <person name="Takeyama H."/>
            <person name="Matsunaga T."/>
        </authorList>
    </citation>
    <scope>NUCLEOTIDE SEQUENCE [LARGE SCALE GENOMIC DNA]</scope>
    <source>
        <strain evidence="3">ATCC 700980 / DSM 13731 / RS-1</strain>
    </source>
</reference>
<feature type="compositionally biased region" description="Low complexity" evidence="1">
    <location>
        <begin position="136"/>
        <end position="151"/>
    </location>
</feature>
<evidence type="ECO:0000313" key="3">
    <source>
        <dbReference type="Proteomes" id="UP000009071"/>
    </source>
</evidence>
<evidence type="ECO:0000256" key="1">
    <source>
        <dbReference type="SAM" id="MobiDB-lite"/>
    </source>
</evidence>
<sequence>MDTSGDTSMTWLRRFGAAGLLVLALAGCSEEPAGEVERGPAGKTPVVRPEDVHGQGAGRAAAVLAPDYRQDMKPGVTDPPAAAKAPAEPAGRLFAAKPGQPAAAPPAAAPPAAAPPAAPGQPPAISTFPVQPPAVPAGGAQSAPSPVLITPTPAGPTPAAVVTAAPAAVAPSPAAAPAVAAQSAAMPQAVQTPQPGPGQRPSTGFPVEEARQLLLVTAADAQADKGTLRRYTRTGPGAPWVEAGQPVPCRLGRKGLGQGRGLAMALSGGPAKREGDGRTPAGVFPIPAAFGYASAEDAAKAGVRLPYVAISDRTSCVTDAGSPLFGKVVGPGERPEGGVRQDRMVRDDGANAWGVVIGHNAGAADPQAGTCIFLNVRPAGGPATGGSVGIPAEAAAALAAWLDPAARPVVAVLPEAEAKAWGLP</sequence>
<evidence type="ECO:0000313" key="2">
    <source>
        <dbReference type="EMBL" id="BAH75401.1"/>
    </source>
</evidence>
<dbReference type="AlphaFoldDB" id="C4XR56"/>
<feature type="region of interest" description="Disordered" evidence="1">
    <location>
        <begin position="96"/>
        <end position="151"/>
    </location>
</feature>
<dbReference type="HOGENOM" id="CLU_646772_0_0_7"/>